<dbReference type="Pfam" id="PF00619">
    <property type="entry name" value="CARD"/>
    <property type="match status" value="1"/>
</dbReference>
<keyword evidence="3" id="KW-1185">Reference proteome</keyword>
<sequence length="485" mass="54944">MRLKVNRIALVQELRVEHITGVLLQSGVITDKDIIKIDSGQTPQDKARILVDLLPTKSKDTEWYKHFREALQNPDANPEAKRRYKLLVDFLDNTVIHRPTSQAGRFRDSMPPAQVLRGLEPLPGLKEKATSDFKHYQRLPDIGLSYEESSTKLTRRGSENTPGMDLEDGFSILSLDSNRNMTLVKGFFHQWLPTPDNFRSLIEIDPEHQQRLKASSNPADQALLVKEEMALKNMRKLETIALLASKKQLPTGFELCMCDAVQDILNQPELHHLYLKHLLTLEAANVKLVKDICASYETVLQMLDSSSMTEVVTQVVQTGLKLASMLMTINDLDKTDLVLTSTLTFLGRDTNLDAWLPRYQAYIKLMHCRNQACQPDLAQVAYFDAAQMQFQINMMSFGQSGVLHEGSMHAETSHMLLEYGSIVSALGWARRALKEVDSEDPAAVVRTLCVAVNAYCSQWLVRKAEELAVYVVQYARYFMFDILAI</sequence>
<dbReference type="Gene3D" id="1.10.533.10">
    <property type="entry name" value="Death Domain, Fas"/>
    <property type="match status" value="1"/>
</dbReference>
<dbReference type="InterPro" id="IPR037939">
    <property type="entry name" value="CRADD"/>
</dbReference>
<dbReference type="GO" id="GO:0042981">
    <property type="term" value="P:regulation of apoptotic process"/>
    <property type="evidence" value="ECO:0007669"/>
    <property type="project" value="InterPro"/>
</dbReference>
<dbReference type="PANTHER" id="PTHR15034:SF5">
    <property type="entry name" value="DEATH DOMAIN-CONTAINING PROTEIN CRADD"/>
    <property type="match status" value="1"/>
</dbReference>
<dbReference type="PANTHER" id="PTHR15034">
    <property type="entry name" value="DEATH DOMAIN-CONTAINING PROTEIN CRADD"/>
    <property type="match status" value="1"/>
</dbReference>
<dbReference type="SUPFAM" id="SSF47986">
    <property type="entry name" value="DEATH domain"/>
    <property type="match status" value="1"/>
</dbReference>
<dbReference type="InterPro" id="IPR001315">
    <property type="entry name" value="CARD"/>
</dbReference>
<evidence type="ECO:0000259" key="1">
    <source>
        <dbReference type="PROSITE" id="PS50209"/>
    </source>
</evidence>
<dbReference type="Proteomes" id="UP000735302">
    <property type="component" value="Unassembled WGS sequence"/>
</dbReference>
<accession>A0AAV3ZFC6</accession>
<evidence type="ECO:0000313" key="3">
    <source>
        <dbReference type="Proteomes" id="UP000735302"/>
    </source>
</evidence>
<proteinExistence type="predicted"/>
<name>A0AAV3ZFC6_9GAST</name>
<dbReference type="InterPro" id="IPR011029">
    <property type="entry name" value="DEATH-like_dom_sf"/>
</dbReference>
<reference evidence="2 3" key="1">
    <citation type="journal article" date="2021" name="Elife">
        <title>Chloroplast acquisition without the gene transfer in kleptoplastic sea slugs, Plakobranchus ocellatus.</title>
        <authorList>
            <person name="Maeda T."/>
            <person name="Takahashi S."/>
            <person name="Yoshida T."/>
            <person name="Shimamura S."/>
            <person name="Takaki Y."/>
            <person name="Nagai Y."/>
            <person name="Toyoda A."/>
            <person name="Suzuki Y."/>
            <person name="Arimoto A."/>
            <person name="Ishii H."/>
            <person name="Satoh N."/>
            <person name="Nishiyama T."/>
            <person name="Hasebe M."/>
            <person name="Maruyama T."/>
            <person name="Minagawa J."/>
            <person name="Obokata J."/>
            <person name="Shigenobu S."/>
        </authorList>
    </citation>
    <scope>NUCLEOTIDE SEQUENCE [LARGE SCALE GENOMIC DNA]</scope>
</reference>
<dbReference type="EMBL" id="BLXT01002328">
    <property type="protein sequence ID" value="GFN93231.1"/>
    <property type="molecule type" value="Genomic_DNA"/>
</dbReference>
<feature type="domain" description="CARD" evidence="1">
    <location>
        <begin position="1"/>
        <end position="73"/>
    </location>
</feature>
<dbReference type="CDD" id="cd01671">
    <property type="entry name" value="CARD"/>
    <property type="match status" value="1"/>
</dbReference>
<gene>
    <name evidence="2" type="ORF">PoB_001973700</name>
</gene>
<organism evidence="2 3">
    <name type="scientific">Plakobranchus ocellatus</name>
    <dbReference type="NCBI Taxonomy" id="259542"/>
    <lineage>
        <taxon>Eukaryota</taxon>
        <taxon>Metazoa</taxon>
        <taxon>Spiralia</taxon>
        <taxon>Lophotrochozoa</taxon>
        <taxon>Mollusca</taxon>
        <taxon>Gastropoda</taxon>
        <taxon>Heterobranchia</taxon>
        <taxon>Euthyneura</taxon>
        <taxon>Panpulmonata</taxon>
        <taxon>Sacoglossa</taxon>
        <taxon>Placobranchoidea</taxon>
        <taxon>Plakobranchidae</taxon>
        <taxon>Plakobranchus</taxon>
    </lineage>
</organism>
<evidence type="ECO:0000313" key="2">
    <source>
        <dbReference type="EMBL" id="GFN93231.1"/>
    </source>
</evidence>
<protein>
    <submittedName>
        <fullName evidence="2">Amyloid protein-binding protein 2</fullName>
    </submittedName>
</protein>
<dbReference type="GO" id="GO:0002020">
    <property type="term" value="F:protease binding"/>
    <property type="evidence" value="ECO:0007669"/>
    <property type="project" value="InterPro"/>
</dbReference>
<dbReference type="PROSITE" id="PS50209">
    <property type="entry name" value="CARD"/>
    <property type="match status" value="1"/>
</dbReference>
<dbReference type="GO" id="GO:0070513">
    <property type="term" value="F:death domain binding"/>
    <property type="evidence" value="ECO:0007669"/>
    <property type="project" value="InterPro"/>
</dbReference>
<dbReference type="AlphaFoldDB" id="A0AAV3ZFC6"/>
<comment type="caution">
    <text evidence="2">The sequence shown here is derived from an EMBL/GenBank/DDBJ whole genome shotgun (WGS) entry which is preliminary data.</text>
</comment>